<dbReference type="STRING" id="694270.A0A395T8I3"/>
<dbReference type="OrthoDB" id="1720422at2759"/>
<comment type="caution">
    <text evidence="1">The sequence shown here is derived from an EMBL/GenBank/DDBJ whole genome shotgun (WGS) entry which is preliminary data.</text>
</comment>
<dbReference type="EMBL" id="PXOG01000016">
    <property type="protein sequence ID" value="RGP81013.1"/>
    <property type="molecule type" value="Genomic_DNA"/>
</dbReference>
<proteinExistence type="predicted"/>
<dbReference type="AlphaFoldDB" id="A0A395T8I3"/>
<name>A0A395T8I3_9HYPO</name>
<gene>
    <name evidence="1" type="ORF">FLONG3_802</name>
</gene>
<dbReference type="Proteomes" id="UP000266234">
    <property type="component" value="Unassembled WGS sequence"/>
</dbReference>
<evidence type="ECO:0000313" key="2">
    <source>
        <dbReference type="Proteomes" id="UP000266234"/>
    </source>
</evidence>
<keyword evidence="2" id="KW-1185">Reference proteome</keyword>
<protein>
    <submittedName>
        <fullName evidence="1">Uncharacterized protein</fullName>
    </submittedName>
</protein>
<reference evidence="1 2" key="1">
    <citation type="journal article" date="2018" name="PLoS Pathog.">
        <title>Evolution of structural diversity of trichothecenes, a family of toxins produced by plant pathogenic and entomopathogenic fungi.</title>
        <authorList>
            <person name="Proctor R.H."/>
            <person name="McCormick S.P."/>
            <person name="Kim H.S."/>
            <person name="Cardoza R.E."/>
            <person name="Stanley A.M."/>
            <person name="Lindo L."/>
            <person name="Kelly A."/>
            <person name="Brown D.W."/>
            <person name="Lee T."/>
            <person name="Vaughan M.M."/>
            <person name="Alexander N.J."/>
            <person name="Busman M."/>
            <person name="Gutierrez S."/>
        </authorList>
    </citation>
    <scope>NUCLEOTIDE SEQUENCE [LARGE SCALE GENOMIC DNA]</scope>
    <source>
        <strain evidence="1 2">NRRL 20695</strain>
    </source>
</reference>
<organism evidence="1 2">
    <name type="scientific">Fusarium longipes</name>
    <dbReference type="NCBI Taxonomy" id="694270"/>
    <lineage>
        <taxon>Eukaryota</taxon>
        <taxon>Fungi</taxon>
        <taxon>Dikarya</taxon>
        <taxon>Ascomycota</taxon>
        <taxon>Pezizomycotina</taxon>
        <taxon>Sordariomycetes</taxon>
        <taxon>Hypocreomycetidae</taxon>
        <taxon>Hypocreales</taxon>
        <taxon>Nectriaceae</taxon>
        <taxon>Fusarium</taxon>
    </lineage>
</organism>
<evidence type="ECO:0000313" key="1">
    <source>
        <dbReference type="EMBL" id="RGP81013.1"/>
    </source>
</evidence>
<accession>A0A395T8I3</accession>
<sequence length="511" mass="58883">MDSLTNSPSWNYATCIPSEVLEYLSRKHPSIQILNFVTDPFCSRFNRWNRTTDMNLSAFNNIRRFSWKAPMGCHFDNIANLVRTNADILEELEVDLQSWSRQWEDREMRVVKKKADPEEWEEWDKIPASTMLAREMFGLDFDSVEQTSFPKMQALRLSRVPLRDETTGKALTTASINMGGLRSLILRMCPHWVLLLQDMVRSTSPIEVKSFEILDFYLKTPPVTAVKKATAIADFLDSFTGLEELFISHCGPIPALKFWDHLKGHASTLKMFVHHQRTTDHDDELLTSRMGRDSSYLTIPRDERDRVREDPTLNPLSRLNLEFIGLTCEPKYLRDILLPFTSKNSLKCLHIRQTAVNAATSPSWVFNKALEIRIIEAEQKGRPINDTTRSDNSLDFQSKQDIAEGLEDILVAMKERREWKTPPLKRSFRHFVDWAFGPTGIASLEYIVAGDLSHRSRYSESNALICRSVGGGMRYRVIKQQNAGEEWRDVKSRFGMALEACPVENTVPEYH</sequence>